<feature type="domain" description="Dehydrogenase E1 component" evidence="9">
    <location>
        <begin position="74"/>
        <end position="366"/>
    </location>
</feature>
<evidence type="ECO:0000256" key="4">
    <source>
        <dbReference type="ARBA" id="ARBA00023052"/>
    </source>
</evidence>
<evidence type="ECO:0000259" key="9">
    <source>
        <dbReference type="Pfam" id="PF00676"/>
    </source>
</evidence>
<reference evidence="10" key="1">
    <citation type="submission" date="2021-01" db="EMBL/GenBank/DDBJ databases">
        <authorList>
            <person name="Corre E."/>
            <person name="Pelletier E."/>
            <person name="Niang G."/>
            <person name="Scheremetjew M."/>
            <person name="Finn R."/>
            <person name="Kale V."/>
            <person name="Holt S."/>
            <person name="Cochrane G."/>
            <person name="Meng A."/>
            <person name="Brown T."/>
            <person name="Cohen L."/>
        </authorList>
    </citation>
    <scope>NUCLEOTIDE SEQUENCE</scope>
    <source>
        <strain evidence="10">SAG 11-49</strain>
    </source>
</reference>
<name>A0A7S0WR05_9CHLO</name>
<dbReference type="CDD" id="cd02000">
    <property type="entry name" value="TPP_E1_PDC_ADC_BCADC"/>
    <property type="match status" value="1"/>
</dbReference>
<comment type="catalytic activity">
    <reaction evidence="7 8">
        <text>N(6)-[(R)-lipoyl]-L-lysyl-[protein] + pyruvate + H(+) = N(6)-[(R)-S(8)-acetyldihydrolipoyl]-L-lysyl-[protein] + CO2</text>
        <dbReference type="Rhea" id="RHEA:19189"/>
        <dbReference type="Rhea" id="RHEA-COMP:10474"/>
        <dbReference type="Rhea" id="RHEA-COMP:10478"/>
        <dbReference type="ChEBI" id="CHEBI:15361"/>
        <dbReference type="ChEBI" id="CHEBI:15378"/>
        <dbReference type="ChEBI" id="CHEBI:16526"/>
        <dbReference type="ChEBI" id="CHEBI:83099"/>
        <dbReference type="ChEBI" id="CHEBI:83111"/>
        <dbReference type="EC" id="1.2.4.1"/>
    </reaction>
</comment>
<dbReference type="GO" id="GO:0006086">
    <property type="term" value="P:pyruvate decarboxylation to acetyl-CoA"/>
    <property type="evidence" value="ECO:0007669"/>
    <property type="project" value="InterPro"/>
</dbReference>
<proteinExistence type="predicted"/>
<evidence type="ECO:0000256" key="6">
    <source>
        <dbReference type="ARBA" id="ARBA00025211"/>
    </source>
</evidence>
<evidence type="ECO:0000256" key="5">
    <source>
        <dbReference type="ARBA" id="ARBA00023317"/>
    </source>
</evidence>
<comment type="function">
    <text evidence="6">The pyruvate dehydrogenase complex catalyzes the overall conversion of pyruvate to acetyl-CoA and CO(2). It contains multiple copies of three enzymatic components: pyruvate dehydrogenase (E1), dihydrolipoamide acetyltransferase (E2) and lipoamide dehydrogenase (E3).</text>
</comment>
<accession>A0A7S0WR05</accession>
<dbReference type="FunFam" id="3.40.50.970:FF:000013">
    <property type="entry name" value="Pyruvate dehydrogenase E1 component subunit alpha"/>
    <property type="match status" value="1"/>
</dbReference>
<keyword evidence="4 8" id="KW-0786">Thiamine pyrophosphate</keyword>
<dbReference type="Gene3D" id="3.40.50.970">
    <property type="match status" value="1"/>
</dbReference>
<gene>
    <name evidence="10" type="ORF">CLEI1391_LOCUS8909</name>
</gene>
<evidence type="ECO:0000256" key="1">
    <source>
        <dbReference type="ARBA" id="ARBA00001964"/>
    </source>
</evidence>
<dbReference type="InterPro" id="IPR001017">
    <property type="entry name" value="DH_E1"/>
</dbReference>
<comment type="cofactor">
    <cofactor evidence="1 8">
        <name>thiamine diphosphate</name>
        <dbReference type="ChEBI" id="CHEBI:58937"/>
    </cofactor>
</comment>
<comment type="subunit">
    <text evidence="2">Tetramer of 2 alpha and 2 beta subunits.</text>
</comment>
<dbReference type="GO" id="GO:0004739">
    <property type="term" value="F:pyruvate dehydrogenase (acetyl-transferring) activity"/>
    <property type="evidence" value="ECO:0007669"/>
    <property type="project" value="UniProtKB-UniRule"/>
</dbReference>
<protein>
    <recommendedName>
        <fullName evidence="8">Pyruvate dehydrogenase E1 component subunit alpha</fullName>
        <ecNumber evidence="8">1.2.4.1</ecNumber>
    </recommendedName>
</protein>
<dbReference type="NCBIfam" id="TIGR03182">
    <property type="entry name" value="PDH_E1_alph_y"/>
    <property type="match status" value="1"/>
</dbReference>
<dbReference type="EMBL" id="HBFB01015881">
    <property type="protein sequence ID" value="CAD8679165.1"/>
    <property type="molecule type" value="Transcribed_RNA"/>
</dbReference>
<dbReference type="EC" id="1.2.4.1" evidence="8"/>
<organism evidence="10">
    <name type="scientific">Chlamydomonas leiostraca</name>
    <dbReference type="NCBI Taxonomy" id="1034604"/>
    <lineage>
        <taxon>Eukaryota</taxon>
        <taxon>Viridiplantae</taxon>
        <taxon>Chlorophyta</taxon>
        <taxon>core chlorophytes</taxon>
        <taxon>Chlorophyceae</taxon>
        <taxon>CS clade</taxon>
        <taxon>Chlamydomonadales</taxon>
        <taxon>Chlamydomonadaceae</taxon>
        <taxon>Chlamydomonas</taxon>
    </lineage>
</organism>
<keyword evidence="3 8" id="KW-0560">Oxidoreductase</keyword>
<keyword evidence="5 8" id="KW-0670">Pyruvate</keyword>
<dbReference type="SUPFAM" id="SSF52518">
    <property type="entry name" value="Thiamin diphosphate-binding fold (THDP-binding)"/>
    <property type="match status" value="1"/>
</dbReference>
<evidence type="ECO:0000313" key="10">
    <source>
        <dbReference type="EMBL" id="CAD8679165.1"/>
    </source>
</evidence>
<dbReference type="PANTHER" id="PTHR11516:SF60">
    <property type="entry name" value="PYRUVATE DEHYDROGENASE E1 COMPONENT SUBUNIT ALPHA"/>
    <property type="match status" value="1"/>
</dbReference>
<evidence type="ECO:0000256" key="7">
    <source>
        <dbReference type="ARBA" id="ARBA00051231"/>
    </source>
</evidence>
<dbReference type="InterPro" id="IPR029061">
    <property type="entry name" value="THDP-binding"/>
</dbReference>
<evidence type="ECO:0000256" key="3">
    <source>
        <dbReference type="ARBA" id="ARBA00023002"/>
    </source>
</evidence>
<evidence type="ECO:0000256" key="2">
    <source>
        <dbReference type="ARBA" id="ARBA00011130"/>
    </source>
</evidence>
<dbReference type="AlphaFoldDB" id="A0A7S0WR05"/>
<dbReference type="PANTHER" id="PTHR11516">
    <property type="entry name" value="PYRUVATE DEHYDROGENASE E1 COMPONENT, ALPHA SUBUNIT BACTERIAL AND ORGANELLAR"/>
    <property type="match status" value="1"/>
</dbReference>
<sequence>MSVMLLGQALRGCLGTAQQQLGMGAVSGARTFATALDSKQVTVEVAPFKTHKIDGPSRTVTTNLGELAQLYNTMYKMRRMEVASDMQYKAKLIRGFCHLYDGQEAVLGGIEAALNQQDSIITSYRDHCHVLTRGGTVAQVMAELFGRATGATKGLGGSMHMYRRSNNFYGGNGIVGAQIPLGAGIAFAHRYKKEPQVCVAMYGDGAANQGQKYEALNMAGLWNLPVIFVCENNHYGMGTAEWRAAKSPSFYTRGDYIPGIKADGMDVLAVKQVVAYAKQHALTHGPIVLELDTYRYHGHSMSDPGSTYRTRDEINSMRQQRDPVERVKRLLTENGYPAEEIKKVEREVKKEVDEAVEAAKNAPLPPLDWMYRNIYVDPSNTDMRTVQGSYLTPTFDRSYKI</sequence>
<dbReference type="InterPro" id="IPR050642">
    <property type="entry name" value="PDH_E1_Alpha_Subunit"/>
</dbReference>
<dbReference type="InterPro" id="IPR017597">
    <property type="entry name" value="Pyrv_DH_E1_asu_subgrp-y"/>
</dbReference>
<evidence type="ECO:0000256" key="8">
    <source>
        <dbReference type="RuleBase" id="RU361139"/>
    </source>
</evidence>
<dbReference type="Pfam" id="PF00676">
    <property type="entry name" value="E1_dh"/>
    <property type="match status" value="1"/>
</dbReference>